<keyword evidence="2" id="KW-0808">Transferase</keyword>
<gene>
    <name evidence="9" type="ORF">KIH74_32915</name>
</gene>
<evidence type="ECO:0000256" key="3">
    <source>
        <dbReference type="ARBA" id="ARBA00022741"/>
    </source>
</evidence>
<dbReference type="InterPro" id="IPR050660">
    <property type="entry name" value="NEK_Ser/Thr_kinase"/>
</dbReference>
<feature type="compositionally biased region" description="Low complexity" evidence="6">
    <location>
        <begin position="403"/>
        <end position="424"/>
    </location>
</feature>
<dbReference type="EC" id="2.7.11.1" evidence="1"/>
<dbReference type="EMBL" id="JAHBAY010000020">
    <property type="protein sequence ID" value="MBT0773794.1"/>
    <property type="molecule type" value="Genomic_DNA"/>
</dbReference>
<feature type="compositionally biased region" description="Low complexity" evidence="6">
    <location>
        <begin position="434"/>
        <end position="459"/>
    </location>
</feature>
<keyword evidence="10" id="KW-1185">Reference proteome</keyword>
<feature type="compositionally biased region" description="Polar residues" evidence="6">
    <location>
        <begin position="383"/>
        <end position="402"/>
    </location>
</feature>
<evidence type="ECO:0000313" key="10">
    <source>
        <dbReference type="Proteomes" id="UP001197247"/>
    </source>
</evidence>
<keyword evidence="4 9" id="KW-0418">Kinase</keyword>
<feature type="compositionally biased region" description="Polar residues" evidence="6">
    <location>
        <begin position="525"/>
        <end position="535"/>
    </location>
</feature>
<evidence type="ECO:0000256" key="7">
    <source>
        <dbReference type="SAM" id="Phobius"/>
    </source>
</evidence>
<feature type="compositionally biased region" description="Low complexity" evidence="6">
    <location>
        <begin position="545"/>
        <end position="564"/>
    </location>
</feature>
<dbReference type="PANTHER" id="PTHR43671:SF13">
    <property type="entry name" value="SERINE_THREONINE-PROTEIN KINASE NEK2"/>
    <property type="match status" value="1"/>
</dbReference>
<dbReference type="InterPro" id="IPR011009">
    <property type="entry name" value="Kinase-like_dom_sf"/>
</dbReference>
<feature type="region of interest" description="Disordered" evidence="6">
    <location>
        <begin position="291"/>
        <end position="469"/>
    </location>
</feature>
<protein>
    <recommendedName>
        <fullName evidence="1">non-specific serine/threonine protein kinase</fullName>
        <ecNumber evidence="1">2.7.11.1</ecNumber>
    </recommendedName>
</protein>
<dbReference type="CDD" id="cd14014">
    <property type="entry name" value="STKc_PknB_like"/>
    <property type="match status" value="1"/>
</dbReference>
<dbReference type="SUPFAM" id="SSF56112">
    <property type="entry name" value="Protein kinase-like (PK-like)"/>
    <property type="match status" value="1"/>
</dbReference>
<dbReference type="Gene3D" id="1.10.510.10">
    <property type="entry name" value="Transferase(Phosphotransferase) domain 1"/>
    <property type="match status" value="1"/>
</dbReference>
<evidence type="ECO:0000256" key="6">
    <source>
        <dbReference type="SAM" id="MobiDB-lite"/>
    </source>
</evidence>
<evidence type="ECO:0000256" key="5">
    <source>
        <dbReference type="ARBA" id="ARBA00022840"/>
    </source>
</evidence>
<dbReference type="PROSITE" id="PS50011">
    <property type="entry name" value="PROTEIN_KINASE_DOM"/>
    <property type="match status" value="1"/>
</dbReference>
<dbReference type="RefSeq" id="WP_214160334.1">
    <property type="nucleotide sequence ID" value="NZ_JAHBAY010000020.1"/>
</dbReference>
<keyword evidence="7" id="KW-0472">Membrane</keyword>
<keyword evidence="7" id="KW-1133">Transmembrane helix</keyword>
<keyword evidence="7" id="KW-0812">Transmembrane</keyword>
<reference evidence="9 10" key="1">
    <citation type="submission" date="2021-05" db="EMBL/GenBank/DDBJ databases">
        <title>Kineosporia and Streptomyces sp. nov. two new marine actinobacteria isolated from Coral.</title>
        <authorList>
            <person name="Buangrab K."/>
            <person name="Sutthacheep M."/>
            <person name="Yeemin T."/>
            <person name="Harunari E."/>
            <person name="Igarashi Y."/>
            <person name="Kanchanasin P."/>
            <person name="Tanasupawat S."/>
            <person name="Phongsopitanun W."/>
        </authorList>
    </citation>
    <scope>NUCLEOTIDE SEQUENCE [LARGE SCALE GENOMIC DNA]</scope>
    <source>
        <strain evidence="9 10">J2-2</strain>
    </source>
</reference>
<feature type="domain" description="Protein kinase" evidence="8">
    <location>
        <begin position="18"/>
        <end position="270"/>
    </location>
</feature>
<dbReference type="Proteomes" id="UP001197247">
    <property type="component" value="Unassembled WGS sequence"/>
</dbReference>
<sequence length="682" mass="69216">MPDATELRTGDPAEVAGYRIVRRLGQGGQGVVFLGLNPDGERVAIKQLRLEDERSRQQFAKEVAAARRVAPFCTARIITFDLEGESPYVVSEFIEGPSLQRLVRDSGPIAGTRLERLAIGTVTALAAIHQAGVVHRDFKPANVMMSPEGPRVIDFGIARDLSSETTVTSRIFGTPAYMAPEQIRAERVSPQTDMFAWASVMAFAATGRAPFDAQHMMAVVHRITTMEPQLDGVPAGLVDVLTTCLHKDARRRPTAQQALAMLLGRPTPAYDVTDAGPVLAEASRIAQANTGGPAGAVGSADSGGTGAGAAGAAGAVGAGPGASAGAGVGAGAAGQTGRTAPTAWTGQGSATARTGSADRTAPTSRNRLAHNGERGNGHATGHLTGQSSSPTSERPTGQSSSHAAGHATDRTAATRRVAPGDPHYGTPPPPGAPREPGARGVPDRTSTPRPDRTSTPVVPSRRRRSGPVSSLGAVLALLLIGGGLVAGGAFAVRAVSNHGRPTAGDTGPENGGLPSQPESTGVPAPSSTTSGQNTDGQSGEGGPSSGASFPGGSTPAGSTPAVTLPGGGAGTGLPAWSSGIWSGPVSQPLGQVTSWDAVVTLDQGATTGKIAIDDLGCSGVLTYVSGGDDSVEMTTHLEDDLWDSCADTSTVVLTRSGANQILFSWQDDSEESNKAVGTLTHQ</sequence>
<dbReference type="PANTHER" id="PTHR43671">
    <property type="entry name" value="SERINE/THREONINE-PROTEIN KINASE NEK"/>
    <property type="match status" value="1"/>
</dbReference>
<comment type="caution">
    <text evidence="9">The sequence shown here is derived from an EMBL/GenBank/DDBJ whole genome shotgun (WGS) entry which is preliminary data.</text>
</comment>
<organism evidence="9 10">
    <name type="scientific">Kineosporia corallincola</name>
    <dbReference type="NCBI Taxonomy" id="2835133"/>
    <lineage>
        <taxon>Bacteria</taxon>
        <taxon>Bacillati</taxon>
        <taxon>Actinomycetota</taxon>
        <taxon>Actinomycetes</taxon>
        <taxon>Kineosporiales</taxon>
        <taxon>Kineosporiaceae</taxon>
        <taxon>Kineosporia</taxon>
    </lineage>
</organism>
<evidence type="ECO:0000313" key="9">
    <source>
        <dbReference type="EMBL" id="MBT0773794.1"/>
    </source>
</evidence>
<evidence type="ECO:0000256" key="4">
    <source>
        <dbReference type="ARBA" id="ARBA00022777"/>
    </source>
</evidence>
<evidence type="ECO:0000256" key="2">
    <source>
        <dbReference type="ARBA" id="ARBA00022679"/>
    </source>
</evidence>
<name>A0ABS5TSJ6_9ACTN</name>
<dbReference type="Pfam" id="PF00069">
    <property type="entry name" value="Pkinase"/>
    <property type="match status" value="1"/>
</dbReference>
<keyword evidence="3" id="KW-0547">Nucleotide-binding</keyword>
<feature type="transmembrane region" description="Helical" evidence="7">
    <location>
        <begin position="471"/>
        <end position="492"/>
    </location>
</feature>
<evidence type="ECO:0000259" key="8">
    <source>
        <dbReference type="PROSITE" id="PS50011"/>
    </source>
</evidence>
<dbReference type="InterPro" id="IPR008271">
    <property type="entry name" value="Ser/Thr_kinase_AS"/>
</dbReference>
<feature type="compositionally biased region" description="Polar residues" evidence="6">
    <location>
        <begin position="344"/>
        <end position="354"/>
    </location>
</feature>
<keyword evidence="5" id="KW-0067">ATP-binding</keyword>
<dbReference type="PROSITE" id="PS00108">
    <property type="entry name" value="PROTEIN_KINASE_ST"/>
    <property type="match status" value="1"/>
</dbReference>
<dbReference type="GO" id="GO:0016301">
    <property type="term" value="F:kinase activity"/>
    <property type="evidence" value="ECO:0007669"/>
    <property type="project" value="UniProtKB-KW"/>
</dbReference>
<accession>A0ABS5TSJ6</accession>
<dbReference type="InterPro" id="IPR000719">
    <property type="entry name" value="Prot_kinase_dom"/>
</dbReference>
<evidence type="ECO:0000256" key="1">
    <source>
        <dbReference type="ARBA" id="ARBA00012513"/>
    </source>
</evidence>
<proteinExistence type="predicted"/>
<feature type="region of interest" description="Disordered" evidence="6">
    <location>
        <begin position="500"/>
        <end position="570"/>
    </location>
</feature>
<feature type="compositionally biased region" description="Gly residues" evidence="6">
    <location>
        <begin position="301"/>
        <end position="334"/>
    </location>
</feature>